<evidence type="ECO:0000313" key="1">
    <source>
        <dbReference type="EMBL" id="EBR8435963.1"/>
    </source>
</evidence>
<name>A0A5U8JCX7_SALET</name>
<gene>
    <name evidence="1" type="ORF">DOI44_23750</name>
</gene>
<organism evidence="1">
    <name type="scientific">Salmonella enterica subsp. enterica serovar Panama</name>
    <dbReference type="NCBI Taxonomy" id="29472"/>
    <lineage>
        <taxon>Bacteria</taxon>
        <taxon>Pseudomonadati</taxon>
        <taxon>Pseudomonadota</taxon>
        <taxon>Gammaproteobacteria</taxon>
        <taxon>Enterobacterales</taxon>
        <taxon>Enterobacteriaceae</taxon>
        <taxon>Salmonella</taxon>
    </lineage>
</organism>
<reference evidence="1" key="1">
    <citation type="submission" date="2018-06" db="EMBL/GenBank/DDBJ databases">
        <authorList>
            <person name="Ashton P.M."/>
            <person name="Dallman T."/>
            <person name="Nair S."/>
            <person name="De Pinna E."/>
            <person name="Peters T."/>
            <person name="Grant K."/>
        </authorList>
    </citation>
    <scope>NUCLEOTIDE SEQUENCE [LARGE SCALE GENOMIC DNA]</scope>
    <source>
        <strain evidence="1">449454</strain>
    </source>
</reference>
<sequence length="137" mass="15739">MEYSVSITPEFSAIFEYQYFARALSEMLNDIADSGYIGKLSRFERNSQAVASQVYKYHIRLPDVDSPWTTNSEIYRRTSDAFLVVTTHCFYAEYAQVLYILSPPAHAKVDSILPGFIDKAEAFHSLNKSALKKLQHW</sequence>
<accession>A0A5U8JCX7</accession>
<dbReference type="EMBL" id="AAGTPA010000039">
    <property type="protein sequence ID" value="EBR8435963.1"/>
    <property type="molecule type" value="Genomic_DNA"/>
</dbReference>
<proteinExistence type="predicted"/>
<protein>
    <recommendedName>
        <fullName evidence="2">Toxin YafO</fullName>
    </recommendedName>
</protein>
<dbReference type="AlphaFoldDB" id="A0A5U8JCX7"/>
<dbReference type="Pfam" id="PF13957">
    <property type="entry name" value="YafO_toxin"/>
    <property type="match status" value="1"/>
</dbReference>
<comment type="caution">
    <text evidence="1">The sequence shown here is derived from an EMBL/GenBank/DDBJ whole genome shotgun (WGS) entry which is preliminary data.</text>
</comment>
<evidence type="ECO:0008006" key="2">
    <source>
        <dbReference type="Google" id="ProtNLM"/>
    </source>
</evidence>
<dbReference type="Proteomes" id="UP000839597">
    <property type="component" value="Unassembled WGS sequence"/>
</dbReference>
<dbReference type="InterPro" id="IPR020353">
    <property type="entry name" value="Toxin_YafO"/>
</dbReference>